<dbReference type="Proteomes" id="UP000318681">
    <property type="component" value="Unassembled WGS sequence"/>
</dbReference>
<dbReference type="GO" id="GO:0016539">
    <property type="term" value="P:intein-mediated protein splicing"/>
    <property type="evidence" value="ECO:0007669"/>
    <property type="project" value="InterPro"/>
</dbReference>
<evidence type="ECO:0000259" key="1">
    <source>
        <dbReference type="Pfam" id="PF13403"/>
    </source>
</evidence>
<dbReference type="InterPro" id="IPR028992">
    <property type="entry name" value="Hedgehog/Intein_dom"/>
</dbReference>
<gene>
    <name evidence="2" type="ORF">FOY91_12610</name>
</gene>
<name>A0A558R1L8_9SPHN</name>
<dbReference type="OrthoDB" id="6305173at2"/>
<dbReference type="Pfam" id="PF13403">
    <property type="entry name" value="Hint_2"/>
    <property type="match status" value="1"/>
</dbReference>
<dbReference type="InterPro" id="IPR006141">
    <property type="entry name" value="Intein_N"/>
</dbReference>
<sequence length="450" mass="47158">MAVTFNNTMFNSGQSTTGLLLGSTFGGTNLLSGTTPVTINGTIGVPGSSTVDLQLNLLTVGAVNLTGTYAGFSDAGGGDYVYYFNATLPGIITTPITVGVTGAASLPTIARVTVNTTAVTAPVGPAIPCYAAGTLILTPRGEIAVEELAIGDEVVTASGRNRPITWLGHRTIDCTVYPQHAPTRPILIRANAVAPGMPRRDLRVSPDHALFFDDVLVQARFLVNGTTIVRDDVTSVTYWHVELASHDVLVAENMPSESYLDVGNRRSFLEAGTVVSLRPEFATDGGEGHCAPLVIEGERLHAIRAWLADRARHLGARHDADSALALVADGIVLAPVEADAGRLTYRVPAGTQTLRLASRTAVPAEVDVTATDTRPLGVCVTAIELDGAAIALDDPRLTAGWHQAEGGWRWTAGDAALPVSRTLMIAATGYGAYPVQAPKAADTMPYRMVG</sequence>
<comment type="caution">
    <text evidence="2">The sequence shown here is derived from an EMBL/GenBank/DDBJ whole genome shotgun (WGS) entry which is preliminary data.</text>
</comment>
<evidence type="ECO:0000313" key="2">
    <source>
        <dbReference type="EMBL" id="TVV73286.1"/>
    </source>
</evidence>
<protein>
    <submittedName>
        <fullName evidence="2">Hint domain-containing protein</fullName>
    </submittedName>
</protein>
<keyword evidence="3" id="KW-1185">Reference proteome</keyword>
<accession>A0A558R1L8</accession>
<feature type="domain" description="Hedgehog/Intein (Hint)" evidence="1">
    <location>
        <begin position="128"/>
        <end position="261"/>
    </location>
</feature>
<dbReference type="Gene3D" id="2.170.16.10">
    <property type="entry name" value="Hedgehog/Intein (Hint) domain"/>
    <property type="match status" value="1"/>
</dbReference>
<dbReference type="SUPFAM" id="SSF51294">
    <property type="entry name" value="Hedgehog/intein (Hint) domain"/>
    <property type="match status" value="1"/>
</dbReference>
<organism evidence="2 3">
    <name type="scientific">Alterirhizorhabdus solaris</name>
    <dbReference type="NCBI Taxonomy" id="2529389"/>
    <lineage>
        <taxon>Bacteria</taxon>
        <taxon>Pseudomonadati</taxon>
        <taxon>Pseudomonadota</taxon>
        <taxon>Alphaproteobacteria</taxon>
        <taxon>Sphingomonadales</taxon>
        <taxon>Rhizorhabdaceae</taxon>
        <taxon>Alterirhizorhabdus</taxon>
    </lineage>
</organism>
<dbReference type="PROSITE" id="PS50817">
    <property type="entry name" value="INTEIN_N_TER"/>
    <property type="match status" value="1"/>
</dbReference>
<dbReference type="InterPro" id="IPR036844">
    <property type="entry name" value="Hint_dom_sf"/>
</dbReference>
<dbReference type="RefSeq" id="WP_145152361.1">
    <property type="nucleotide sequence ID" value="NZ_VNIM01000049.1"/>
</dbReference>
<proteinExistence type="predicted"/>
<dbReference type="AlphaFoldDB" id="A0A558R1L8"/>
<evidence type="ECO:0000313" key="3">
    <source>
        <dbReference type="Proteomes" id="UP000318681"/>
    </source>
</evidence>
<reference evidence="2 3" key="1">
    <citation type="submission" date="2019-07" db="EMBL/GenBank/DDBJ databases">
        <title>Sphingomonas solaris sp. nov., isolated from a solar panel from Boston, Massachusetts.</title>
        <authorList>
            <person name="Tanner K."/>
            <person name="Pascual J."/>
            <person name="Mancuso C."/>
            <person name="Pereto J."/>
            <person name="Khalil A."/>
            <person name="Vilanova C."/>
        </authorList>
    </citation>
    <scope>NUCLEOTIDE SEQUENCE [LARGE SCALE GENOMIC DNA]</scope>
    <source>
        <strain evidence="2 3">R4DWN</strain>
    </source>
</reference>
<dbReference type="EMBL" id="VNIM01000049">
    <property type="protein sequence ID" value="TVV73286.1"/>
    <property type="molecule type" value="Genomic_DNA"/>
</dbReference>